<dbReference type="AlphaFoldDB" id="A0A921TEJ1"/>
<accession>A0A921TEJ1</accession>
<organism evidence="1 2">
    <name type="scientific">Profundibacterium mesophilum KAUST100406-0324</name>
    <dbReference type="NCBI Taxonomy" id="1037889"/>
    <lineage>
        <taxon>Bacteria</taxon>
        <taxon>Pseudomonadati</taxon>
        <taxon>Pseudomonadota</taxon>
        <taxon>Alphaproteobacteria</taxon>
        <taxon>Rhodobacterales</taxon>
        <taxon>Roseobacteraceae</taxon>
        <taxon>Profundibacterium</taxon>
    </lineage>
</organism>
<evidence type="ECO:0000313" key="2">
    <source>
        <dbReference type="Proteomes" id="UP000698242"/>
    </source>
</evidence>
<dbReference type="InterPro" id="IPR012863">
    <property type="entry name" value="DUF1636"/>
</dbReference>
<dbReference type="Pfam" id="PF07845">
    <property type="entry name" value="DUF1636"/>
    <property type="match status" value="1"/>
</dbReference>
<protein>
    <submittedName>
        <fullName evidence="1">Pteridine reductase</fullName>
    </submittedName>
</protein>
<dbReference type="Proteomes" id="UP000698242">
    <property type="component" value="Unassembled WGS sequence"/>
</dbReference>
<sequence>MSKPAGWQLVVCRGCAGDAEALAQALADLRPGVEVVQAACLSVCAAPVTLAAQGAGRATYVFSGLGTGDLEDLSAFAEAYEAAPRGWIADARPLGRLRFRLVTRVPALRTAGAG</sequence>
<name>A0A921TEJ1_9RHOB</name>
<evidence type="ECO:0000313" key="1">
    <source>
        <dbReference type="EMBL" id="KAF0675509.1"/>
    </source>
</evidence>
<dbReference type="EMBL" id="APKE01000025">
    <property type="protein sequence ID" value="KAF0675509.1"/>
    <property type="molecule type" value="Genomic_DNA"/>
</dbReference>
<dbReference type="OrthoDB" id="8364077at2"/>
<reference evidence="1" key="1">
    <citation type="submission" date="2013-03" db="EMBL/GenBank/DDBJ databases">
        <title>Genome Sequence of the Profundibacterium mesophilum strain KAUST100406-0324T from Red Sea, a novel genus in the family Rhodobacteraceae.</title>
        <authorList>
            <person name="Essack M."/>
            <person name="Alam I."/>
            <person name="Lafi F."/>
            <person name="Alawi W."/>
            <person name="Kamanu F."/>
            <person name="Al-Suwailem A."/>
            <person name="Lee O.O."/>
            <person name="Xu Y."/>
            <person name="Bajic V."/>
            <person name="Qian P.-Y."/>
            <person name="Archer J."/>
        </authorList>
    </citation>
    <scope>NUCLEOTIDE SEQUENCE</scope>
    <source>
        <strain evidence="1">KAUST100406-0324</strain>
    </source>
</reference>
<proteinExistence type="predicted"/>
<keyword evidence="2" id="KW-1185">Reference proteome</keyword>
<gene>
    <name evidence="1" type="ORF">PMES_02140</name>
</gene>
<dbReference type="RefSeq" id="WP_159965656.1">
    <property type="nucleotide sequence ID" value="NZ_APKE01000025.1"/>
</dbReference>
<comment type="caution">
    <text evidence="1">The sequence shown here is derived from an EMBL/GenBank/DDBJ whole genome shotgun (WGS) entry which is preliminary data.</text>
</comment>